<proteinExistence type="predicted"/>
<gene>
    <name evidence="1" type="ORF">ACFO0R_19655</name>
</gene>
<dbReference type="EMBL" id="JBHSEK010000017">
    <property type="protein sequence ID" value="MFC4491832.1"/>
    <property type="molecule type" value="Genomic_DNA"/>
</dbReference>
<keyword evidence="2" id="KW-1185">Reference proteome</keyword>
<evidence type="ECO:0000313" key="1">
    <source>
        <dbReference type="EMBL" id="MFC4491832.1"/>
    </source>
</evidence>
<accession>A0ABV8ZXX4</accession>
<evidence type="ECO:0000313" key="2">
    <source>
        <dbReference type="Proteomes" id="UP001595999"/>
    </source>
</evidence>
<name>A0ABV8ZXX4_9NEIS</name>
<dbReference type="Proteomes" id="UP001595999">
    <property type="component" value="Unassembled WGS sequence"/>
</dbReference>
<comment type="caution">
    <text evidence="1">The sequence shown here is derived from an EMBL/GenBank/DDBJ whole genome shotgun (WGS) entry which is preliminary data.</text>
</comment>
<sequence>MHAVQTQIYSPAQRQCVNEVMLAAALRLAGAIEELTARGFTVLRVDFTPARPTITVLKDGRCQALIESGEAAYYSFGREAHFGPYRAAQFKCEGCRVVWSELES</sequence>
<organism evidence="1 2">
    <name type="scientific">Chromobacterium aquaticum</name>
    <dbReference type="NCBI Taxonomy" id="467180"/>
    <lineage>
        <taxon>Bacteria</taxon>
        <taxon>Pseudomonadati</taxon>
        <taxon>Pseudomonadota</taxon>
        <taxon>Betaproteobacteria</taxon>
        <taxon>Neisseriales</taxon>
        <taxon>Chromobacteriaceae</taxon>
        <taxon>Chromobacterium</taxon>
    </lineage>
</organism>
<reference evidence="2" key="1">
    <citation type="journal article" date="2019" name="Int. J. Syst. Evol. Microbiol.">
        <title>The Global Catalogue of Microorganisms (GCM) 10K type strain sequencing project: providing services to taxonomists for standard genome sequencing and annotation.</title>
        <authorList>
            <consortium name="The Broad Institute Genomics Platform"/>
            <consortium name="The Broad Institute Genome Sequencing Center for Infectious Disease"/>
            <person name="Wu L."/>
            <person name="Ma J."/>
        </authorList>
    </citation>
    <scope>NUCLEOTIDE SEQUENCE [LARGE SCALE GENOMIC DNA]</scope>
    <source>
        <strain evidence="2">CGMCC 4.7608</strain>
    </source>
</reference>
<dbReference type="RefSeq" id="WP_107732745.1">
    <property type="nucleotide sequence ID" value="NZ_JAJOHW010000089.1"/>
</dbReference>
<protein>
    <submittedName>
        <fullName evidence="1">Uncharacterized protein</fullName>
    </submittedName>
</protein>